<proteinExistence type="predicted"/>
<dbReference type="SUPFAM" id="SSF51395">
    <property type="entry name" value="FMN-linked oxidoreductases"/>
    <property type="match status" value="1"/>
</dbReference>
<reference evidence="4 5" key="1">
    <citation type="journal article" date="2019" name="Int. J. Syst. Evol. Microbiol.">
        <title>The Global Catalogue of Microorganisms (GCM) 10K type strain sequencing project: providing services to taxonomists for standard genome sequencing and annotation.</title>
        <authorList>
            <consortium name="The Broad Institute Genomics Platform"/>
            <consortium name="The Broad Institute Genome Sequencing Center for Infectious Disease"/>
            <person name="Wu L."/>
            <person name="Ma J."/>
        </authorList>
    </citation>
    <scope>NUCLEOTIDE SEQUENCE [LARGE SCALE GENOMIC DNA]</scope>
    <source>
        <strain evidence="4 5">JCM 9088</strain>
    </source>
</reference>
<dbReference type="InterPro" id="IPR000262">
    <property type="entry name" value="FMN-dep_DH"/>
</dbReference>
<dbReference type="PANTHER" id="PTHR10578">
    <property type="entry name" value="S -2-HYDROXY-ACID OXIDASE-RELATED"/>
    <property type="match status" value="1"/>
</dbReference>
<dbReference type="Proteomes" id="UP001500403">
    <property type="component" value="Unassembled WGS sequence"/>
</dbReference>
<organism evidence="4 5">
    <name type="scientific">Streptomyces enissocaesilis</name>
    <dbReference type="NCBI Taxonomy" id="332589"/>
    <lineage>
        <taxon>Bacteria</taxon>
        <taxon>Bacillati</taxon>
        <taxon>Actinomycetota</taxon>
        <taxon>Actinomycetes</taxon>
        <taxon>Kitasatosporales</taxon>
        <taxon>Streptomycetaceae</taxon>
        <taxon>Streptomyces</taxon>
        <taxon>Streptomyces rochei group</taxon>
    </lineage>
</organism>
<evidence type="ECO:0000256" key="2">
    <source>
        <dbReference type="ARBA" id="ARBA00023002"/>
    </source>
</evidence>
<evidence type="ECO:0000313" key="4">
    <source>
        <dbReference type="EMBL" id="GAA2941703.1"/>
    </source>
</evidence>
<dbReference type="PANTHER" id="PTHR10578:SF143">
    <property type="entry name" value="FMN-DEPENDENT ALPHA-HYDROXY ACID DEHYDROGENASE PB1A11.03"/>
    <property type="match status" value="1"/>
</dbReference>
<dbReference type="Gene3D" id="3.20.20.70">
    <property type="entry name" value="Aldolase class I"/>
    <property type="match status" value="1"/>
</dbReference>
<keyword evidence="2" id="KW-0560">Oxidoreductase</keyword>
<dbReference type="PROSITE" id="PS51349">
    <property type="entry name" value="FMN_HYDROXY_ACID_DH_2"/>
    <property type="match status" value="1"/>
</dbReference>
<evidence type="ECO:0000313" key="5">
    <source>
        <dbReference type="Proteomes" id="UP001500403"/>
    </source>
</evidence>
<keyword evidence="5" id="KW-1185">Reference proteome</keyword>
<evidence type="ECO:0000256" key="1">
    <source>
        <dbReference type="ARBA" id="ARBA00001917"/>
    </source>
</evidence>
<dbReference type="InterPro" id="IPR013785">
    <property type="entry name" value="Aldolase_TIM"/>
</dbReference>
<dbReference type="Pfam" id="PF01070">
    <property type="entry name" value="FMN_dh"/>
    <property type="match status" value="1"/>
</dbReference>
<dbReference type="InterPro" id="IPR037396">
    <property type="entry name" value="FMN_HAD"/>
</dbReference>
<dbReference type="EMBL" id="BAAAUD010000031">
    <property type="protein sequence ID" value="GAA2941703.1"/>
    <property type="molecule type" value="Genomic_DNA"/>
</dbReference>
<sequence>MDAGTDGVAVSHHGGRQVNGAVGSAEVLPAVAGAVGDHVDVLSGRRIRTGDDVLQALALGARAVLLGRPYVYGPALDGQSGVEHVVPSLLAEFEPALAPSCFTRPREAGPDCLVRAPGARRCRPCVGSLEALSTRRAYTLSSTLRTSSATRCLTLCQRLQYCRGNQRRSWRSGR</sequence>
<evidence type="ECO:0000259" key="3">
    <source>
        <dbReference type="PROSITE" id="PS51349"/>
    </source>
</evidence>
<gene>
    <name evidence="4" type="ORF">GCM10010446_28660</name>
</gene>
<accession>A0ABN3XA34</accession>
<comment type="caution">
    <text evidence="4">The sequence shown here is derived from an EMBL/GenBank/DDBJ whole genome shotgun (WGS) entry which is preliminary data.</text>
</comment>
<name>A0ABN3XA34_9ACTN</name>
<feature type="domain" description="FMN hydroxy acid dehydrogenase" evidence="3">
    <location>
        <begin position="1"/>
        <end position="118"/>
    </location>
</feature>
<protein>
    <recommendedName>
        <fullName evidence="3">FMN hydroxy acid dehydrogenase domain-containing protein</fullName>
    </recommendedName>
</protein>
<comment type="cofactor">
    <cofactor evidence="1">
        <name>FMN</name>
        <dbReference type="ChEBI" id="CHEBI:58210"/>
    </cofactor>
</comment>